<dbReference type="EC" id="2.4.1.129" evidence="15"/>
<evidence type="ECO:0000256" key="6">
    <source>
        <dbReference type="ARBA" id="ARBA00022960"/>
    </source>
</evidence>
<dbReference type="PANTHER" id="PTHR30627">
    <property type="entry name" value="PEPTIDOGLYCAN D,D-TRANSPEPTIDASE"/>
    <property type="match status" value="1"/>
</dbReference>
<evidence type="ECO:0000256" key="4">
    <source>
        <dbReference type="ARBA" id="ARBA00022475"/>
    </source>
</evidence>
<keyword evidence="6" id="KW-0133">Cell shape</keyword>
<keyword evidence="16" id="KW-1185">Reference proteome</keyword>
<protein>
    <submittedName>
        <fullName evidence="15">Putative Peptidoglycan glycosyltransferase</fullName>
        <ecNumber evidence="15">2.4.1.129</ecNumber>
    </submittedName>
</protein>
<evidence type="ECO:0000256" key="5">
    <source>
        <dbReference type="ARBA" id="ARBA00022692"/>
    </source>
</evidence>
<dbReference type="Gene3D" id="3.40.710.10">
    <property type="entry name" value="DD-peptidase/beta-lactamase superfamily"/>
    <property type="match status" value="1"/>
</dbReference>
<dbReference type="GO" id="GO:0009252">
    <property type="term" value="P:peptidoglycan biosynthetic process"/>
    <property type="evidence" value="ECO:0007669"/>
    <property type="project" value="UniProtKB-KW"/>
</dbReference>
<evidence type="ECO:0000256" key="1">
    <source>
        <dbReference type="ARBA" id="ARBA00004167"/>
    </source>
</evidence>
<dbReference type="HOGENOM" id="CLU_009289_1_2_11"/>
<dbReference type="OrthoDB" id="9766847at2"/>
<dbReference type="STRING" id="1229780.BN381_80098"/>
<evidence type="ECO:0000256" key="12">
    <source>
        <dbReference type="SAM" id="Phobius"/>
    </source>
</evidence>
<keyword evidence="9 12" id="KW-0472">Membrane</keyword>
<evidence type="ECO:0000256" key="11">
    <source>
        <dbReference type="SAM" id="MobiDB-lite"/>
    </source>
</evidence>
<dbReference type="AlphaFoldDB" id="R4Z4A9"/>
<reference evidence="15 16" key="1">
    <citation type="journal article" date="2013" name="ISME J.">
        <title>Metabolic model for the filamentous 'Candidatus Microthrix parvicella' based on genomic and metagenomic analyses.</title>
        <authorList>
            <person name="Jon McIlroy S."/>
            <person name="Kristiansen R."/>
            <person name="Albertsen M."/>
            <person name="Michael Karst S."/>
            <person name="Rossetti S."/>
            <person name="Lund Nielsen J."/>
            <person name="Tandoi V."/>
            <person name="James Seviour R."/>
            <person name="Nielsen P.H."/>
        </authorList>
    </citation>
    <scope>NUCLEOTIDE SEQUENCE [LARGE SCALE GENOMIC DNA]</scope>
    <source>
        <strain evidence="15 16">RN1</strain>
    </source>
</reference>
<dbReference type="InterPro" id="IPR005311">
    <property type="entry name" value="PBP_dimer"/>
</dbReference>
<dbReference type="eggNOG" id="COG0768">
    <property type="taxonomic scope" value="Bacteria"/>
</dbReference>
<dbReference type="GO" id="GO:0005886">
    <property type="term" value="C:plasma membrane"/>
    <property type="evidence" value="ECO:0007669"/>
    <property type="project" value="UniProtKB-SubCell"/>
</dbReference>
<dbReference type="GO" id="GO:0071972">
    <property type="term" value="F:peptidoglycan L,D-transpeptidase activity"/>
    <property type="evidence" value="ECO:0007669"/>
    <property type="project" value="TreeGrafter"/>
</dbReference>
<dbReference type="Gene3D" id="3.30.1390.30">
    <property type="entry name" value="Penicillin-binding protein 2a, domain 3"/>
    <property type="match status" value="1"/>
</dbReference>
<keyword evidence="10" id="KW-0961">Cell wall biogenesis/degradation</keyword>
<dbReference type="GO" id="GO:0016757">
    <property type="term" value="F:glycosyltransferase activity"/>
    <property type="evidence" value="ECO:0007669"/>
    <property type="project" value="UniProtKB-KW"/>
</dbReference>
<evidence type="ECO:0000256" key="2">
    <source>
        <dbReference type="ARBA" id="ARBA00004236"/>
    </source>
</evidence>
<feature type="region of interest" description="Disordered" evidence="11">
    <location>
        <begin position="681"/>
        <end position="703"/>
    </location>
</feature>
<keyword evidence="7" id="KW-0573">Peptidoglycan synthesis</keyword>
<sequence length="703" mass="75480">MDDTPRLRLSILGIVCVSLFASLTARLWYLQAIDREEFAATGETFRLRTVKQAGPRGRVLDRNGKILVDNRLSVVVGIVRDDVNKLSAQETSDLYGALADKFNRYDIEALKRADIADAVNDPRYKPLDFIPLYRDAPAEMELFFAEHREEYPGVRVRRETVRTYPYGHIGASILGYVGQIAPAELEDKDVVAAAAKAGKPYIEGGDEIGKGGVEQSMEADLRGTPGTTTVEVSRTGEVVQVRDETPPEVGSDVWLNIDIDAQAWAEHVLKANMRAVRGHLSKDGKVYRAPEGAAAIVSPHDGSIVALASVPTYDPSALVGGISTDVWNELNDPKNGYPLNNWAVSGQFPPGSTFKLISLYAALENNMFGPGNPPGFEDSSGKYTIADCEGPTCTRQNAGGNALGFADPQTSITISSDVFYYWLADRMWQGRALLGETPIQDAGTKFGLGEKTGIPLAGERGGRLPTPELFRERYDDAGKNLKPGETNPMGRRNWTAGDNVNMSIGQGEVLVTPLQLANAYATLANGGTHYKPLLVQKVTKPTDANKDPLAADNPAEEVQVFNPVVKNQLTFGTATDGRSHLEVLQAGFQGVISNGRGTANKMWEETGGLPGIWSAKTGTAELGTKSKPKADGSVFALYGPVDAPFGPNYAISVIIPESGFGADTAGPTAVRIMAPLVNGNLPPAPKVDEDRALPPVPPLKVKP</sequence>
<keyword evidence="5 12" id="KW-0812">Transmembrane</keyword>
<comment type="subcellular location">
    <subcellularLocation>
        <location evidence="2">Cell membrane</location>
    </subcellularLocation>
    <subcellularLocation>
        <location evidence="1">Membrane</location>
        <topology evidence="1">Single-pass membrane protein</topology>
    </subcellularLocation>
</comment>
<dbReference type="SUPFAM" id="SSF56601">
    <property type="entry name" value="beta-lactamase/transpeptidase-like"/>
    <property type="match status" value="1"/>
</dbReference>
<dbReference type="Proteomes" id="UP000018291">
    <property type="component" value="Unassembled WGS sequence"/>
</dbReference>
<proteinExistence type="inferred from homology"/>
<dbReference type="PANTHER" id="PTHR30627:SF2">
    <property type="entry name" value="PEPTIDOGLYCAN D,D-TRANSPEPTIDASE MRDA"/>
    <property type="match status" value="1"/>
</dbReference>
<feature type="compositionally biased region" description="Pro residues" evidence="11">
    <location>
        <begin position="694"/>
        <end position="703"/>
    </location>
</feature>
<dbReference type="Pfam" id="PF00905">
    <property type="entry name" value="Transpeptidase"/>
    <property type="match status" value="1"/>
</dbReference>
<evidence type="ECO:0000256" key="3">
    <source>
        <dbReference type="ARBA" id="ARBA00007171"/>
    </source>
</evidence>
<dbReference type="Gene3D" id="3.90.1310.10">
    <property type="entry name" value="Penicillin-binding protein 2a (Domain 2)"/>
    <property type="match status" value="1"/>
</dbReference>
<comment type="similarity">
    <text evidence="3">Belongs to the transpeptidase family.</text>
</comment>
<evidence type="ECO:0000313" key="16">
    <source>
        <dbReference type="Proteomes" id="UP000018291"/>
    </source>
</evidence>
<keyword evidence="4" id="KW-1003">Cell membrane</keyword>
<gene>
    <name evidence="15" type="ORF">BN381_80098</name>
</gene>
<evidence type="ECO:0000256" key="9">
    <source>
        <dbReference type="ARBA" id="ARBA00023136"/>
    </source>
</evidence>
<dbReference type="InterPro" id="IPR012338">
    <property type="entry name" value="Beta-lactam/transpept-like"/>
</dbReference>
<dbReference type="EMBL" id="CANL01000078">
    <property type="protein sequence ID" value="CCM65568.1"/>
    <property type="molecule type" value="Genomic_DNA"/>
</dbReference>
<evidence type="ECO:0000259" key="14">
    <source>
        <dbReference type="Pfam" id="PF03717"/>
    </source>
</evidence>
<dbReference type="Pfam" id="PF03717">
    <property type="entry name" value="PBP_dimer"/>
    <property type="match status" value="1"/>
</dbReference>
<evidence type="ECO:0000259" key="13">
    <source>
        <dbReference type="Pfam" id="PF00905"/>
    </source>
</evidence>
<dbReference type="SUPFAM" id="SSF56519">
    <property type="entry name" value="Penicillin binding protein dimerisation domain"/>
    <property type="match status" value="1"/>
</dbReference>
<dbReference type="GO" id="GO:0008658">
    <property type="term" value="F:penicillin binding"/>
    <property type="evidence" value="ECO:0007669"/>
    <property type="project" value="InterPro"/>
</dbReference>
<dbReference type="InterPro" id="IPR001460">
    <property type="entry name" value="PCN-bd_Tpept"/>
</dbReference>
<accession>R4Z4A9</accession>
<keyword evidence="15" id="KW-0808">Transferase</keyword>
<dbReference type="GO" id="GO:0008360">
    <property type="term" value="P:regulation of cell shape"/>
    <property type="evidence" value="ECO:0007669"/>
    <property type="project" value="UniProtKB-KW"/>
</dbReference>
<dbReference type="InterPro" id="IPR036138">
    <property type="entry name" value="PBP_dimer_sf"/>
</dbReference>
<feature type="domain" description="Penicillin-binding protein dimerisation" evidence="14">
    <location>
        <begin position="53"/>
        <end position="240"/>
    </location>
</feature>
<feature type="domain" description="Penicillin-binding protein transpeptidase" evidence="13">
    <location>
        <begin position="292"/>
        <end position="673"/>
    </location>
</feature>
<comment type="caution">
    <text evidence="15">The sequence shown here is derived from an EMBL/GenBank/DDBJ whole genome shotgun (WGS) entry which is preliminary data.</text>
</comment>
<dbReference type="GO" id="GO:0071555">
    <property type="term" value="P:cell wall organization"/>
    <property type="evidence" value="ECO:0007669"/>
    <property type="project" value="UniProtKB-KW"/>
</dbReference>
<keyword evidence="15" id="KW-0328">Glycosyltransferase</keyword>
<evidence type="ECO:0000256" key="10">
    <source>
        <dbReference type="ARBA" id="ARBA00023316"/>
    </source>
</evidence>
<evidence type="ECO:0000256" key="7">
    <source>
        <dbReference type="ARBA" id="ARBA00022984"/>
    </source>
</evidence>
<organism evidence="15 16">
    <name type="scientific">Candidatus Neomicrothrix parvicella RN1</name>
    <dbReference type="NCBI Taxonomy" id="1229780"/>
    <lineage>
        <taxon>Bacteria</taxon>
        <taxon>Bacillati</taxon>
        <taxon>Actinomycetota</taxon>
        <taxon>Acidimicrobiia</taxon>
        <taxon>Acidimicrobiales</taxon>
        <taxon>Microthrixaceae</taxon>
        <taxon>Candidatus Neomicrothrix</taxon>
    </lineage>
</organism>
<name>R4Z4A9_9ACTN</name>
<dbReference type="InterPro" id="IPR050515">
    <property type="entry name" value="Beta-lactam/transpept"/>
</dbReference>
<feature type="transmembrane region" description="Helical" evidence="12">
    <location>
        <begin position="7"/>
        <end position="29"/>
    </location>
</feature>
<keyword evidence="8 12" id="KW-1133">Transmembrane helix</keyword>
<evidence type="ECO:0000256" key="8">
    <source>
        <dbReference type="ARBA" id="ARBA00022989"/>
    </source>
</evidence>
<evidence type="ECO:0000313" key="15">
    <source>
        <dbReference type="EMBL" id="CCM65568.1"/>
    </source>
</evidence>